<dbReference type="PANTHER" id="PTHR12110:SF41">
    <property type="entry name" value="INOSOSE DEHYDRATASE"/>
    <property type="match status" value="1"/>
</dbReference>
<dbReference type="PROSITE" id="PS51318">
    <property type="entry name" value="TAT"/>
    <property type="match status" value="1"/>
</dbReference>
<dbReference type="InterPro" id="IPR006311">
    <property type="entry name" value="TAT_signal"/>
</dbReference>
<evidence type="ECO:0000313" key="2">
    <source>
        <dbReference type="EMBL" id="GLC23852.1"/>
    </source>
</evidence>
<dbReference type="EMBL" id="BRXS01000001">
    <property type="protein sequence ID" value="GLC23852.1"/>
    <property type="molecule type" value="Genomic_DNA"/>
</dbReference>
<dbReference type="RefSeq" id="WP_284348296.1">
    <property type="nucleotide sequence ID" value="NZ_BRXS01000001.1"/>
</dbReference>
<reference evidence="2" key="1">
    <citation type="submission" date="2022-08" db="EMBL/GenBank/DDBJ databases">
        <title>Draft genome sequencing of Roseisolibacter agri AW1220.</title>
        <authorList>
            <person name="Tobiishi Y."/>
            <person name="Tonouchi A."/>
        </authorList>
    </citation>
    <scope>NUCLEOTIDE SEQUENCE</scope>
    <source>
        <strain evidence="2">AW1220</strain>
    </source>
</reference>
<proteinExistence type="predicted"/>
<gene>
    <name evidence="2" type="ORF">rosag_03650</name>
</gene>
<organism evidence="2 3">
    <name type="scientific">Roseisolibacter agri</name>
    <dbReference type="NCBI Taxonomy" id="2014610"/>
    <lineage>
        <taxon>Bacteria</taxon>
        <taxon>Pseudomonadati</taxon>
        <taxon>Gemmatimonadota</taxon>
        <taxon>Gemmatimonadia</taxon>
        <taxon>Gemmatimonadales</taxon>
        <taxon>Gemmatimonadaceae</taxon>
        <taxon>Roseisolibacter</taxon>
    </lineage>
</organism>
<sequence>MAHPSPTRRAFLHTSACAAAGLALGAPSRVRAQPATTAAVRLGVASYSLRKFPRARAIEMVRALGTPYVNVKSVHADYALSAAELAAARREFEAAGLQLVGGGTITFAHDTDDDVRRYFDYARALGLPLIVATCDPAILPRVERFATRYDVRVAIHNHGPEDRHYPAPADALRHVRTMDPRMGLCIDVGHTARTGADVVQAIADAGPRLLDMHAKDLRDLTARDSQCIVGEGRIPFPEIFRQLQAMRYAGVVNLEYEIDAADPLPGMQRSFAYMRGVLAGLAPHGRK</sequence>
<dbReference type="AlphaFoldDB" id="A0AA37Q4Y5"/>
<dbReference type="InterPro" id="IPR013022">
    <property type="entry name" value="Xyl_isomerase-like_TIM-brl"/>
</dbReference>
<dbReference type="InterPro" id="IPR050312">
    <property type="entry name" value="IolE/XylAMocC-like"/>
</dbReference>
<evidence type="ECO:0000259" key="1">
    <source>
        <dbReference type="Pfam" id="PF01261"/>
    </source>
</evidence>
<protein>
    <recommendedName>
        <fullName evidence="1">Xylose isomerase-like TIM barrel domain-containing protein</fullName>
    </recommendedName>
</protein>
<name>A0AA37Q4Y5_9BACT</name>
<feature type="domain" description="Xylose isomerase-like TIM barrel" evidence="1">
    <location>
        <begin position="61"/>
        <end position="275"/>
    </location>
</feature>
<keyword evidence="3" id="KW-1185">Reference proteome</keyword>
<dbReference type="Proteomes" id="UP001161325">
    <property type="component" value="Unassembled WGS sequence"/>
</dbReference>
<comment type="caution">
    <text evidence="2">The sequence shown here is derived from an EMBL/GenBank/DDBJ whole genome shotgun (WGS) entry which is preliminary data.</text>
</comment>
<evidence type="ECO:0000313" key="3">
    <source>
        <dbReference type="Proteomes" id="UP001161325"/>
    </source>
</evidence>
<dbReference type="SUPFAM" id="SSF51658">
    <property type="entry name" value="Xylose isomerase-like"/>
    <property type="match status" value="1"/>
</dbReference>
<dbReference type="PANTHER" id="PTHR12110">
    <property type="entry name" value="HYDROXYPYRUVATE ISOMERASE"/>
    <property type="match status" value="1"/>
</dbReference>
<dbReference type="Pfam" id="PF01261">
    <property type="entry name" value="AP_endonuc_2"/>
    <property type="match status" value="1"/>
</dbReference>
<dbReference type="InterPro" id="IPR036237">
    <property type="entry name" value="Xyl_isomerase-like_sf"/>
</dbReference>
<accession>A0AA37Q4Y5</accession>
<dbReference type="Gene3D" id="3.20.20.150">
    <property type="entry name" value="Divalent-metal-dependent TIM barrel enzymes"/>
    <property type="match status" value="1"/>
</dbReference>